<gene>
    <name evidence="1" type="ORF">MPIPNATIZW_LOCUS1109</name>
</gene>
<proteinExistence type="predicted"/>
<evidence type="ECO:0000313" key="2">
    <source>
        <dbReference type="Proteomes" id="UP001314169"/>
    </source>
</evidence>
<reference evidence="1" key="1">
    <citation type="submission" date="2023-12" db="EMBL/GenBank/DDBJ databases">
        <authorList>
            <person name="Brown T."/>
        </authorList>
    </citation>
    <scope>NUCLEOTIDE SEQUENCE</scope>
</reference>
<keyword evidence="2" id="KW-1185">Reference proteome</keyword>
<organism evidence="1 2">
    <name type="scientific">Pipistrellus nathusii</name>
    <name type="common">Nathusius' pipistrelle</name>
    <dbReference type="NCBI Taxonomy" id="59473"/>
    <lineage>
        <taxon>Eukaryota</taxon>
        <taxon>Metazoa</taxon>
        <taxon>Chordata</taxon>
        <taxon>Craniata</taxon>
        <taxon>Vertebrata</taxon>
        <taxon>Euteleostomi</taxon>
        <taxon>Mammalia</taxon>
        <taxon>Eutheria</taxon>
        <taxon>Laurasiatheria</taxon>
        <taxon>Chiroptera</taxon>
        <taxon>Yangochiroptera</taxon>
        <taxon>Vespertilionidae</taxon>
        <taxon>Pipistrellus</taxon>
    </lineage>
</organism>
<evidence type="ECO:0000313" key="1">
    <source>
        <dbReference type="EMBL" id="CAK6432803.1"/>
    </source>
</evidence>
<accession>A0ABN9Z5K0</accession>
<dbReference type="Proteomes" id="UP001314169">
    <property type="component" value="Chromosome 1"/>
</dbReference>
<protein>
    <submittedName>
        <fullName evidence="1">Uncharacterized protein</fullName>
    </submittedName>
</protein>
<name>A0ABN9Z5K0_PIPNA</name>
<sequence>MTAVLHKLFPSPLSKIPNLLTSTENENKTKYDLILKIAFNRENIGNIWSPPASRPLKMSSVTMVVDRYTGFLTKLLLGGKIDFPCSVSRTRRTVENLDLRSHVKNT</sequence>
<dbReference type="EMBL" id="OY882858">
    <property type="protein sequence ID" value="CAK6432803.1"/>
    <property type="molecule type" value="Genomic_DNA"/>
</dbReference>